<name>A0A4Y2EB11_ARAVE</name>
<accession>A0A4Y2EB11</accession>
<protein>
    <submittedName>
        <fullName evidence="2">Uncharacterized protein</fullName>
    </submittedName>
</protein>
<evidence type="ECO:0000313" key="2">
    <source>
        <dbReference type="EMBL" id="GBM26373.1"/>
    </source>
</evidence>
<reference evidence="2 3" key="1">
    <citation type="journal article" date="2019" name="Sci. Rep.">
        <title>Orb-weaving spider Araneus ventricosus genome elucidates the spidroin gene catalogue.</title>
        <authorList>
            <person name="Kono N."/>
            <person name="Nakamura H."/>
            <person name="Ohtoshi R."/>
            <person name="Moran D.A.P."/>
            <person name="Shinohara A."/>
            <person name="Yoshida Y."/>
            <person name="Fujiwara M."/>
            <person name="Mori M."/>
            <person name="Tomita M."/>
            <person name="Arakawa K."/>
        </authorList>
    </citation>
    <scope>NUCLEOTIDE SEQUENCE [LARGE SCALE GENOMIC DNA]</scope>
</reference>
<evidence type="ECO:0000313" key="3">
    <source>
        <dbReference type="Proteomes" id="UP000499080"/>
    </source>
</evidence>
<comment type="caution">
    <text evidence="2">The sequence shown here is derived from an EMBL/GenBank/DDBJ whole genome shotgun (WGS) entry which is preliminary data.</text>
</comment>
<feature type="region of interest" description="Disordered" evidence="1">
    <location>
        <begin position="44"/>
        <end position="71"/>
    </location>
</feature>
<organism evidence="2 3">
    <name type="scientific">Araneus ventricosus</name>
    <name type="common">Orbweaver spider</name>
    <name type="synonym">Epeira ventricosa</name>
    <dbReference type="NCBI Taxonomy" id="182803"/>
    <lineage>
        <taxon>Eukaryota</taxon>
        <taxon>Metazoa</taxon>
        <taxon>Ecdysozoa</taxon>
        <taxon>Arthropoda</taxon>
        <taxon>Chelicerata</taxon>
        <taxon>Arachnida</taxon>
        <taxon>Araneae</taxon>
        <taxon>Araneomorphae</taxon>
        <taxon>Entelegynae</taxon>
        <taxon>Araneoidea</taxon>
        <taxon>Araneidae</taxon>
        <taxon>Araneus</taxon>
    </lineage>
</organism>
<proteinExistence type="predicted"/>
<feature type="region of interest" description="Disordered" evidence="1">
    <location>
        <begin position="1"/>
        <end position="25"/>
    </location>
</feature>
<feature type="compositionally biased region" description="Basic and acidic residues" evidence="1">
    <location>
        <begin position="47"/>
        <end position="65"/>
    </location>
</feature>
<evidence type="ECO:0000256" key="1">
    <source>
        <dbReference type="SAM" id="MobiDB-lite"/>
    </source>
</evidence>
<sequence>MDINKSLKFIQSSNFPENTEQRNLQPCRRTSRLLARNLRVHIHRHHGESFPEGRQMEEDIQKVEGGDSTDF</sequence>
<dbReference type="EMBL" id="BGPR01000558">
    <property type="protein sequence ID" value="GBM26373.1"/>
    <property type="molecule type" value="Genomic_DNA"/>
</dbReference>
<gene>
    <name evidence="2" type="ORF">AVEN_239370_1</name>
</gene>
<keyword evidence="3" id="KW-1185">Reference proteome</keyword>
<dbReference type="Proteomes" id="UP000499080">
    <property type="component" value="Unassembled WGS sequence"/>
</dbReference>
<dbReference type="AlphaFoldDB" id="A0A4Y2EB11"/>
<feature type="compositionally biased region" description="Polar residues" evidence="1">
    <location>
        <begin position="9"/>
        <end position="24"/>
    </location>
</feature>